<dbReference type="Pfam" id="PF00170">
    <property type="entry name" value="bZIP_1"/>
    <property type="match status" value="1"/>
</dbReference>
<protein>
    <recommendedName>
        <fullName evidence="2">BZIP domain-containing protein</fullName>
    </recommendedName>
</protein>
<dbReference type="InterPro" id="IPR046347">
    <property type="entry name" value="bZIP_sf"/>
</dbReference>
<dbReference type="Proteomes" id="UP000054007">
    <property type="component" value="Unassembled WGS sequence"/>
</dbReference>
<feature type="domain" description="BZIP" evidence="2">
    <location>
        <begin position="82"/>
        <end position="96"/>
    </location>
</feature>
<dbReference type="AlphaFoldDB" id="A0A0D7BHN3"/>
<name>A0A0D7BHN3_9AGAR</name>
<dbReference type="SMART" id="SM00338">
    <property type="entry name" value="BRLZ"/>
    <property type="match status" value="1"/>
</dbReference>
<accession>A0A0D7BHN3</accession>
<reference evidence="3 4" key="1">
    <citation type="journal article" date="2015" name="Fungal Genet. Biol.">
        <title>Evolution of novel wood decay mechanisms in Agaricales revealed by the genome sequences of Fistulina hepatica and Cylindrobasidium torrendii.</title>
        <authorList>
            <person name="Floudas D."/>
            <person name="Held B.W."/>
            <person name="Riley R."/>
            <person name="Nagy L.G."/>
            <person name="Koehler G."/>
            <person name="Ransdell A.S."/>
            <person name="Younus H."/>
            <person name="Chow J."/>
            <person name="Chiniquy J."/>
            <person name="Lipzen A."/>
            <person name="Tritt A."/>
            <person name="Sun H."/>
            <person name="Haridas S."/>
            <person name="LaButti K."/>
            <person name="Ohm R.A."/>
            <person name="Kues U."/>
            <person name="Blanchette R.A."/>
            <person name="Grigoriev I.V."/>
            <person name="Minto R.E."/>
            <person name="Hibbett D.S."/>
        </authorList>
    </citation>
    <scope>NUCLEOTIDE SEQUENCE [LARGE SCALE GENOMIC DNA]</scope>
    <source>
        <strain evidence="3 4">FP15055 ss-10</strain>
    </source>
</reference>
<dbReference type="PROSITE" id="PS00036">
    <property type="entry name" value="BZIP_BASIC"/>
    <property type="match status" value="1"/>
</dbReference>
<keyword evidence="4" id="KW-1185">Reference proteome</keyword>
<dbReference type="Gene3D" id="1.20.5.170">
    <property type="match status" value="1"/>
</dbReference>
<evidence type="ECO:0000313" key="3">
    <source>
        <dbReference type="EMBL" id="KIY70073.1"/>
    </source>
</evidence>
<dbReference type="SUPFAM" id="SSF57959">
    <property type="entry name" value="Leucine zipper domain"/>
    <property type="match status" value="1"/>
</dbReference>
<gene>
    <name evidence="3" type="ORF">CYLTODRAFT_488346</name>
</gene>
<dbReference type="InterPro" id="IPR004827">
    <property type="entry name" value="bZIP"/>
</dbReference>
<sequence>MNHAVQAYRGEQWPEEYDSPQFTNRRYSMSIFTNMTNTAPTQNAVTTNVKREREEDDLADGPGGGGQEYQGDGDVPQRVKQRRLRNMLAARRSRQRKAVYIQALEDEAEVRRAEVETWQRRVRLYEAVIQQYGLAPQVLQEASVLAGQNKQD</sequence>
<evidence type="ECO:0000313" key="4">
    <source>
        <dbReference type="Proteomes" id="UP000054007"/>
    </source>
</evidence>
<dbReference type="CDD" id="cd12193">
    <property type="entry name" value="bZIP_GCN4"/>
    <property type="match status" value="1"/>
</dbReference>
<feature type="region of interest" description="Disordered" evidence="1">
    <location>
        <begin position="43"/>
        <end position="79"/>
    </location>
</feature>
<dbReference type="EMBL" id="KN880473">
    <property type="protein sequence ID" value="KIY70073.1"/>
    <property type="molecule type" value="Genomic_DNA"/>
</dbReference>
<organism evidence="3 4">
    <name type="scientific">Cylindrobasidium torrendii FP15055 ss-10</name>
    <dbReference type="NCBI Taxonomy" id="1314674"/>
    <lineage>
        <taxon>Eukaryota</taxon>
        <taxon>Fungi</taxon>
        <taxon>Dikarya</taxon>
        <taxon>Basidiomycota</taxon>
        <taxon>Agaricomycotina</taxon>
        <taxon>Agaricomycetes</taxon>
        <taxon>Agaricomycetidae</taxon>
        <taxon>Agaricales</taxon>
        <taxon>Marasmiineae</taxon>
        <taxon>Physalacriaceae</taxon>
        <taxon>Cylindrobasidium</taxon>
    </lineage>
</organism>
<evidence type="ECO:0000259" key="2">
    <source>
        <dbReference type="PROSITE" id="PS00036"/>
    </source>
</evidence>
<dbReference type="GO" id="GO:0003700">
    <property type="term" value="F:DNA-binding transcription factor activity"/>
    <property type="evidence" value="ECO:0007669"/>
    <property type="project" value="InterPro"/>
</dbReference>
<dbReference type="OrthoDB" id="10391744at2759"/>
<evidence type="ECO:0000256" key="1">
    <source>
        <dbReference type="SAM" id="MobiDB-lite"/>
    </source>
</evidence>
<proteinExistence type="predicted"/>